<accession>A0A0L6W480</accession>
<protein>
    <submittedName>
        <fullName evidence="1">Uncharacterized protein</fullName>
    </submittedName>
</protein>
<name>A0A0L6W480_9FIRM</name>
<dbReference type="Proteomes" id="UP000037175">
    <property type="component" value="Unassembled WGS sequence"/>
</dbReference>
<sequence>MDATFVNIKLTAYTTNKYNTVFLPDGLEIDVPPRNLITLVPNYFSNMPP</sequence>
<keyword evidence="2" id="KW-1185">Reference proteome</keyword>
<dbReference type="AlphaFoldDB" id="A0A0L6W480"/>
<gene>
    <name evidence="1" type="ORF">Tfer_0944</name>
</gene>
<evidence type="ECO:0000313" key="2">
    <source>
        <dbReference type="Proteomes" id="UP000037175"/>
    </source>
</evidence>
<reference evidence="2" key="1">
    <citation type="submission" date="2015-07" db="EMBL/GenBank/DDBJ databases">
        <title>Complete Genome of Thermincola ferriacetica strain Z-0001T.</title>
        <authorList>
            <person name="Lusk B."/>
            <person name="Badalamenti J.P."/>
            <person name="Parameswaran P."/>
            <person name="Bond D.R."/>
            <person name="Torres C.I."/>
        </authorList>
    </citation>
    <scope>NUCLEOTIDE SEQUENCE [LARGE SCALE GENOMIC DNA]</scope>
    <source>
        <strain evidence="2">Z-0001</strain>
    </source>
</reference>
<comment type="caution">
    <text evidence="1">The sequence shown here is derived from an EMBL/GenBank/DDBJ whole genome shotgun (WGS) entry which is preliminary data.</text>
</comment>
<dbReference type="EMBL" id="LGTE01000004">
    <property type="protein sequence ID" value="KNZ70382.1"/>
    <property type="molecule type" value="Genomic_DNA"/>
</dbReference>
<proteinExistence type="predicted"/>
<organism evidence="1 2">
    <name type="scientific">Thermincola ferriacetica</name>
    <dbReference type="NCBI Taxonomy" id="281456"/>
    <lineage>
        <taxon>Bacteria</taxon>
        <taxon>Bacillati</taxon>
        <taxon>Bacillota</taxon>
        <taxon>Clostridia</taxon>
        <taxon>Eubacteriales</taxon>
        <taxon>Thermincolaceae</taxon>
        <taxon>Thermincola</taxon>
    </lineage>
</organism>
<evidence type="ECO:0000313" key="1">
    <source>
        <dbReference type="EMBL" id="KNZ70382.1"/>
    </source>
</evidence>